<evidence type="ECO:0000256" key="5">
    <source>
        <dbReference type="ARBA" id="ARBA00022573"/>
    </source>
</evidence>
<evidence type="ECO:0000256" key="6">
    <source>
        <dbReference type="ARBA" id="ARBA00022898"/>
    </source>
</evidence>
<dbReference type="GO" id="GO:0048472">
    <property type="term" value="F:threonine-phosphate decarboxylase activity"/>
    <property type="evidence" value="ECO:0007669"/>
    <property type="project" value="UniProtKB-EC"/>
</dbReference>
<feature type="domain" description="Aminotransferase class I/classII large" evidence="10">
    <location>
        <begin position="64"/>
        <end position="330"/>
    </location>
</feature>
<dbReference type="PANTHER" id="PTHR42885:SF1">
    <property type="entry name" value="THREONINE-PHOSPHATE DECARBOXYLASE"/>
    <property type="match status" value="1"/>
</dbReference>
<sequence length="339" mass="37415">MLEHGGRLRRAASQYDIPLADWLDLSTGINPNGWPAPAIPAACWQRLPEDDDELLVVARAYYQNDSLLAVAGSQAAIQALPLLRPKSRVGLLHPAYAEHAGSWQKAEHQVVRVEAEAIDDRLDELDVLILVNPNNPTGRLWNRQQLLNWHESLSRRGGWLLVDEAFIDSLPAEYSLAPLPVRPGLIILRSVGKFFGLAGIRCGFVITQSDLLAKLAERLGPWAISHPGRYVAALALADRSWQSAAAASLAKQGQRLQQLLTDSGWPPSGGCDLFQWVKCEQAAKLHDLLAGQGILTRLFQEPASVRFGLPKDESAWQRLTQAMTHPDIRQLSVFAHPQT</sequence>
<comment type="catalytic activity">
    <reaction evidence="9">
        <text>O-phospho-L-threonine + H(+) = (R)-1-aminopropan-2-yl phosphate + CO2</text>
        <dbReference type="Rhea" id="RHEA:11492"/>
        <dbReference type="ChEBI" id="CHEBI:15378"/>
        <dbReference type="ChEBI" id="CHEBI:16526"/>
        <dbReference type="ChEBI" id="CHEBI:58563"/>
        <dbReference type="ChEBI" id="CHEBI:58675"/>
        <dbReference type="EC" id="4.1.1.81"/>
    </reaction>
</comment>
<dbReference type="InterPro" id="IPR015421">
    <property type="entry name" value="PyrdxlP-dep_Trfase_major"/>
</dbReference>
<evidence type="ECO:0000256" key="8">
    <source>
        <dbReference type="ARBA" id="ARBA00029996"/>
    </source>
</evidence>
<comment type="pathway">
    <text evidence="3">Cofactor biosynthesis; adenosylcobalamin biosynthesis.</text>
</comment>
<evidence type="ECO:0000256" key="1">
    <source>
        <dbReference type="ARBA" id="ARBA00001933"/>
    </source>
</evidence>
<dbReference type="NCBIfam" id="TIGR01140">
    <property type="entry name" value="L_thr_O3P_dcar"/>
    <property type="match status" value="1"/>
</dbReference>
<reference evidence="11 12" key="1">
    <citation type="submission" date="2023-11" db="EMBL/GenBank/DDBJ databases">
        <authorList>
            <person name="Ouyang M.-Y."/>
        </authorList>
    </citation>
    <scope>NUCLEOTIDE SEQUENCE [LARGE SCALE GENOMIC DNA]</scope>
    <source>
        <strain evidence="11 12">OY6</strain>
    </source>
</reference>
<dbReference type="CDD" id="cd00609">
    <property type="entry name" value="AAT_like"/>
    <property type="match status" value="1"/>
</dbReference>
<keyword evidence="6" id="KW-0663">Pyridoxal phosphate</keyword>
<comment type="cofactor">
    <cofactor evidence="1">
        <name>pyridoxal 5'-phosphate</name>
        <dbReference type="ChEBI" id="CHEBI:597326"/>
    </cofactor>
</comment>
<evidence type="ECO:0000256" key="4">
    <source>
        <dbReference type="ARBA" id="ARBA00012285"/>
    </source>
</evidence>
<evidence type="ECO:0000256" key="2">
    <source>
        <dbReference type="ARBA" id="ARBA00003444"/>
    </source>
</evidence>
<dbReference type="SUPFAM" id="SSF53383">
    <property type="entry name" value="PLP-dependent transferases"/>
    <property type="match status" value="1"/>
</dbReference>
<keyword evidence="5" id="KW-0169">Cobalamin biosynthesis</keyword>
<dbReference type="InterPro" id="IPR005860">
    <property type="entry name" value="CobD"/>
</dbReference>
<name>A0ABU4UEV4_9GAMM</name>
<dbReference type="EMBL" id="JAXARY010000009">
    <property type="protein sequence ID" value="MDX8127890.1"/>
    <property type="molecule type" value="Genomic_DNA"/>
</dbReference>
<dbReference type="InterPro" id="IPR015422">
    <property type="entry name" value="PyrdxlP-dep_Trfase_small"/>
</dbReference>
<evidence type="ECO:0000259" key="10">
    <source>
        <dbReference type="Pfam" id="PF00155"/>
    </source>
</evidence>
<dbReference type="RefSeq" id="WP_319961621.1">
    <property type="nucleotide sequence ID" value="NZ_JAXARY010000009.1"/>
</dbReference>
<dbReference type="EC" id="4.1.1.81" evidence="4"/>
<accession>A0ABU4UEV4</accession>
<dbReference type="Gene3D" id="3.40.640.10">
    <property type="entry name" value="Type I PLP-dependent aspartate aminotransferase-like (Major domain)"/>
    <property type="match status" value="1"/>
</dbReference>
<evidence type="ECO:0000313" key="11">
    <source>
        <dbReference type="EMBL" id="MDX8127890.1"/>
    </source>
</evidence>
<keyword evidence="7 11" id="KW-0456">Lyase</keyword>
<protein>
    <recommendedName>
        <fullName evidence="4">threonine-phosphate decarboxylase</fullName>
        <ecNumber evidence="4">4.1.1.81</ecNumber>
    </recommendedName>
    <alternativeName>
        <fullName evidence="8">L-threonine-O-3-phosphate decarboxylase</fullName>
    </alternativeName>
</protein>
<evidence type="ECO:0000313" key="12">
    <source>
        <dbReference type="Proteomes" id="UP001284537"/>
    </source>
</evidence>
<gene>
    <name evidence="11" type="primary">cobD</name>
    <name evidence="11" type="ORF">QLH52_11410</name>
</gene>
<comment type="function">
    <text evidence="2">Decarboxylates L-threonine-O-3-phosphate to yield (R)-1-amino-2-propanol O-2-phosphate, the precursor for the linkage between the nucleotide loop and the corrin ring in cobalamin.</text>
</comment>
<dbReference type="Pfam" id="PF00155">
    <property type="entry name" value="Aminotran_1_2"/>
    <property type="match status" value="1"/>
</dbReference>
<evidence type="ECO:0000256" key="7">
    <source>
        <dbReference type="ARBA" id="ARBA00023239"/>
    </source>
</evidence>
<dbReference type="InterPro" id="IPR015424">
    <property type="entry name" value="PyrdxlP-dep_Trfase"/>
</dbReference>
<organism evidence="11 12">
    <name type="scientific">Methylomonas defluvii</name>
    <dbReference type="NCBI Taxonomy" id="3045149"/>
    <lineage>
        <taxon>Bacteria</taxon>
        <taxon>Pseudomonadati</taxon>
        <taxon>Pseudomonadota</taxon>
        <taxon>Gammaproteobacteria</taxon>
        <taxon>Methylococcales</taxon>
        <taxon>Methylococcaceae</taxon>
        <taxon>Methylomonas</taxon>
    </lineage>
</organism>
<comment type="caution">
    <text evidence="11">The sequence shown here is derived from an EMBL/GenBank/DDBJ whole genome shotgun (WGS) entry which is preliminary data.</text>
</comment>
<evidence type="ECO:0000256" key="9">
    <source>
        <dbReference type="ARBA" id="ARBA00048531"/>
    </source>
</evidence>
<dbReference type="Proteomes" id="UP001284537">
    <property type="component" value="Unassembled WGS sequence"/>
</dbReference>
<dbReference type="InterPro" id="IPR004839">
    <property type="entry name" value="Aminotransferase_I/II_large"/>
</dbReference>
<evidence type="ECO:0000256" key="3">
    <source>
        <dbReference type="ARBA" id="ARBA00004953"/>
    </source>
</evidence>
<keyword evidence="12" id="KW-1185">Reference proteome</keyword>
<dbReference type="PANTHER" id="PTHR42885">
    <property type="entry name" value="HISTIDINOL-PHOSPHATE AMINOTRANSFERASE-RELATED"/>
    <property type="match status" value="1"/>
</dbReference>
<proteinExistence type="predicted"/>
<dbReference type="Gene3D" id="3.90.1150.10">
    <property type="entry name" value="Aspartate Aminotransferase, domain 1"/>
    <property type="match status" value="1"/>
</dbReference>